<dbReference type="KEGG" id="dosa:Os08g0288000"/>
<gene>
    <name evidence="1" type="ordered locus">Os08g0288000</name>
</gene>
<reference evidence="1 2" key="1">
    <citation type="journal article" date="2005" name="Nature">
        <title>The map-based sequence of the rice genome.</title>
        <authorList>
            <consortium name="International rice genome sequencing project (IRGSP)"/>
            <person name="Matsumoto T."/>
            <person name="Wu J."/>
            <person name="Kanamori H."/>
            <person name="Katayose Y."/>
            <person name="Fujisawa M."/>
            <person name="Namiki N."/>
            <person name="Mizuno H."/>
            <person name="Yamamoto K."/>
            <person name="Antonio B.A."/>
            <person name="Baba T."/>
            <person name="Sakata K."/>
            <person name="Nagamura Y."/>
            <person name="Aoki H."/>
            <person name="Arikawa K."/>
            <person name="Arita K."/>
            <person name="Bito T."/>
            <person name="Chiden Y."/>
            <person name="Fujitsuka N."/>
            <person name="Fukunaka R."/>
            <person name="Hamada M."/>
            <person name="Harada C."/>
            <person name="Hayashi A."/>
            <person name="Hijishita S."/>
            <person name="Honda M."/>
            <person name="Hosokawa S."/>
            <person name="Ichikawa Y."/>
            <person name="Idonuma A."/>
            <person name="Iijima M."/>
            <person name="Ikeda M."/>
            <person name="Ikeno M."/>
            <person name="Ito K."/>
            <person name="Ito S."/>
            <person name="Ito T."/>
            <person name="Ito Y."/>
            <person name="Ito Y."/>
            <person name="Iwabuchi A."/>
            <person name="Kamiya K."/>
            <person name="Karasawa W."/>
            <person name="Kurita K."/>
            <person name="Katagiri S."/>
            <person name="Kikuta A."/>
            <person name="Kobayashi H."/>
            <person name="Kobayashi N."/>
            <person name="Machita K."/>
            <person name="Maehara T."/>
            <person name="Masukawa M."/>
            <person name="Mizubayashi T."/>
            <person name="Mukai Y."/>
            <person name="Nagasaki H."/>
            <person name="Nagata Y."/>
            <person name="Naito S."/>
            <person name="Nakashima M."/>
            <person name="Nakama Y."/>
            <person name="Nakamichi Y."/>
            <person name="Nakamura M."/>
            <person name="Meguro A."/>
            <person name="Negishi M."/>
            <person name="Ohta I."/>
            <person name="Ohta T."/>
            <person name="Okamoto M."/>
            <person name="Ono N."/>
            <person name="Saji S."/>
            <person name="Sakaguchi M."/>
            <person name="Sakai K."/>
            <person name="Shibata M."/>
            <person name="Shimokawa T."/>
            <person name="Song J."/>
            <person name="Takazaki Y."/>
            <person name="Terasawa K."/>
            <person name="Tsugane M."/>
            <person name="Tsuji K."/>
            <person name="Ueda S."/>
            <person name="Waki K."/>
            <person name="Yamagata H."/>
            <person name="Yamamoto M."/>
            <person name="Yamamoto S."/>
            <person name="Yamane H."/>
            <person name="Yoshiki S."/>
            <person name="Yoshihara R."/>
            <person name="Yukawa K."/>
            <person name="Zhong H."/>
            <person name="Yano M."/>
            <person name="Yuan Q."/>
            <person name="Ouyang S."/>
            <person name="Liu J."/>
            <person name="Jones K.M."/>
            <person name="Gansberger K."/>
            <person name="Moffat K."/>
            <person name="Hill J."/>
            <person name="Bera J."/>
            <person name="Fadrosh D."/>
            <person name="Jin S."/>
            <person name="Johri S."/>
            <person name="Kim M."/>
            <person name="Overton L."/>
            <person name="Reardon M."/>
            <person name="Tsitrin T."/>
            <person name="Vuong H."/>
            <person name="Weaver B."/>
            <person name="Ciecko A."/>
            <person name="Tallon L."/>
            <person name="Jackson J."/>
            <person name="Pai G."/>
            <person name="Aken S.V."/>
            <person name="Utterback T."/>
            <person name="Reidmuller S."/>
            <person name="Feldblyum T."/>
            <person name="Hsiao J."/>
            <person name="Zismann V."/>
            <person name="Iobst S."/>
            <person name="de Vazeille A.R."/>
            <person name="Buell C.R."/>
            <person name="Ying K."/>
            <person name="Li Y."/>
            <person name="Lu T."/>
            <person name="Huang Y."/>
            <person name="Zhao Q."/>
            <person name="Feng Q."/>
            <person name="Zhang L."/>
            <person name="Zhu J."/>
            <person name="Weng Q."/>
            <person name="Mu J."/>
            <person name="Lu Y."/>
            <person name="Fan D."/>
            <person name="Liu Y."/>
            <person name="Guan J."/>
            <person name="Zhang Y."/>
            <person name="Yu S."/>
            <person name="Liu X."/>
            <person name="Zhang Y."/>
            <person name="Hong G."/>
            <person name="Han B."/>
            <person name="Choisne N."/>
            <person name="Demange N."/>
            <person name="Orjeda G."/>
            <person name="Samain S."/>
            <person name="Cattolico L."/>
            <person name="Pelletier E."/>
            <person name="Couloux A."/>
            <person name="Segurens B."/>
            <person name="Wincker P."/>
            <person name="D'Hont A."/>
            <person name="Scarpelli C."/>
            <person name="Weissenbach J."/>
            <person name="Salanoubat M."/>
            <person name="Quetier F."/>
            <person name="Yu Y."/>
            <person name="Kim H.R."/>
            <person name="Rambo T."/>
            <person name="Currie J."/>
            <person name="Collura K."/>
            <person name="Luo M."/>
            <person name="Yang T."/>
            <person name="Ammiraju J.S.S."/>
            <person name="Engler F."/>
            <person name="Soderlund C."/>
            <person name="Wing R.A."/>
            <person name="Palmer L.E."/>
            <person name="de la Bastide M."/>
            <person name="Spiegel L."/>
            <person name="Nascimento L."/>
            <person name="Zutavern T."/>
            <person name="O'Shaughnessy A."/>
            <person name="Dike S."/>
            <person name="Dedhia N."/>
            <person name="Preston R."/>
            <person name="Balija V."/>
            <person name="McCombie W.R."/>
            <person name="Chow T."/>
            <person name="Chen H."/>
            <person name="Chung M."/>
            <person name="Chen C."/>
            <person name="Shaw J."/>
            <person name="Wu H."/>
            <person name="Hsiao K."/>
            <person name="Chao Y."/>
            <person name="Chu M."/>
            <person name="Cheng C."/>
            <person name="Hour A."/>
            <person name="Lee P."/>
            <person name="Lin S."/>
            <person name="Lin Y."/>
            <person name="Liou J."/>
            <person name="Liu S."/>
            <person name="Hsing Y."/>
            <person name="Raghuvanshi S."/>
            <person name="Mohanty A."/>
            <person name="Bharti A.K."/>
            <person name="Gaur A."/>
            <person name="Gupta V."/>
            <person name="Kumar D."/>
            <person name="Ravi V."/>
            <person name="Vij S."/>
            <person name="Kapur A."/>
            <person name="Khurana P."/>
            <person name="Khurana P."/>
            <person name="Khurana J.P."/>
            <person name="Tyagi A.K."/>
            <person name="Gaikwad K."/>
            <person name="Singh A."/>
            <person name="Dalal V."/>
            <person name="Srivastava S."/>
            <person name="Dixit A."/>
            <person name="Pal A.K."/>
            <person name="Ghazi I.A."/>
            <person name="Yadav M."/>
            <person name="Pandit A."/>
            <person name="Bhargava A."/>
            <person name="Sureshbabu K."/>
            <person name="Batra K."/>
            <person name="Sharma T.R."/>
            <person name="Mohapatra T."/>
            <person name="Singh N.K."/>
            <person name="Messing J."/>
            <person name="Nelson A.B."/>
            <person name="Fuks G."/>
            <person name="Kavchok S."/>
            <person name="Keizer G."/>
            <person name="Linton E."/>
            <person name="Llaca V."/>
            <person name="Song R."/>
            <person name="Tanyolac B."/>
            <person name="Young S."/>
            <person name="Ho-Il K."/>
            <person name="Hahn J.H."/>
            <person name="Sangsakoo G."/>
            <person name="Vanavichit A."/>
            <person name="de Mattos Luiz.A.T."/>
            <person name="Zimmer P.D."/>
            <person name="Malone G."/>
            <person name="Dellagostin O."/>
            <person name="de Oliveira A.C."/>
            <person name="Bevan M."/>
            <person name="Bancroft I."/>
            <person name="Minx P."/>
            <person name="Cordum H."/>
            <person name="Wilson R."/>
            <person name="Cheng Z."/>
            <person name="Jin W."/>
            <person name="Jiang J."/>
            <person name="Leong S.A."/>
            <person name="Iwama H."/>
            <person name="Gojobori T."/>
            <person name="Itoh T."/>
            <person name="Niimura Y."/>
            <person name="Fujii Y."/>
            <person name="Habara T."/>
            <person name="Sakai H."/>
            <person name="Sato Y."/>
            <person name="Wilson G."/>
            <person name="Kumar K."/>
            <person name="McCouch S."/>
            <person name="Juretic N."/>
            <person name="Hoen D."/>
            <person name="Wright S."/>
            <person name="Bruskiewich R."/>
            <person name="Bureau T."/>
            <person name="Miyao A."/>
            <person name="Hirochika H."/>
            <person name="Nishikawa T."/>
            <person name="Kadowaki K."/>
            <person name="Sugiura M."/>
            <person name="Burr B."/>
            <person name="Sasaki T."/>
        </authorList>
    </citation>
    <scope>NUCLEOTIDE SEQUENCE [LARGE SCALE GENOMIC DNA]</scope>
    <source>
        <strain evidence="2">cv. Nipponbare</strain>
    </source>
</reference>
<proteinExistence type="predicted"/>
<protein>
    <submittedName>
        <fullName evidence="1">Os08g0288000 protein</fullName>
    </submittedName>
</protein>
<dbReference type="Gramene" id="Os08t0288000-01">
    <property type="protein sequence ID" value="Os08t0288000-01"/>
    <property type="gene ID" value="Os08g0288000"/>
</dbReference>
<sequence length="97" mass="11162">SGRSPLWRRLWNKDGERRGIARVLCQASGLLGEGCRAKSICRRETISPKQACPREGRRSLFRPIKPRGYWADDRPTAHQGLINLYYTIYPCKCPLTM</sequence>
<evidence type="ECO:0000313" key="1">
    <source>
        <dbReference type="EMBL" id="BAH94228.1"/>
    </source>
</evidence>
<evidence type="ECO:0000313" key="2">
    <source>
        <dbReference type="Proteomes" id="UP000000763"/>
    </source>
</evidence>
<organism evidence="1 2">
    <name type="scientific">Oryza sativa subsp. japonica</name>
    <name type="common">Rice</name>
    <dbReference type="NCBI Taxonomy" id="39947"/>
    <lineage>
        <taxon>Eukaryota</taxon>
        <taxon>Viridiplantae</taxon>
        <taxon>Streptophyta</taxon>
        <taxon>Embryophyta</taxon>
        <taxon>Tracheophyta</taxon>
        <taxon>Spermatophyta</taxon>
        <taxon>Magnoliopsida</taxon>
        <taxon>Liliopsida</taxon>
        <taxon>Poales</taxon>
        <taxon>Poaceae</taxon>
        <taxon>BOP clade</taxon>
        <taxon>Oryzoideae</taxon>
        <taxon>Oryzeae</taxon>
        <taxon>Oryzinae</taxon>
        <taxon>Oryza</taxon>
        <taxon>Oryza sativa</taxon>
    </lineage>
</organism>
<dbReference type="AlphaFoldDB" id="A0A0P0XE32"/>
<dbReference type="Proteomes" id="UP000000763">
    <property type="component" value="Chromosome 8"/>
</dbReference>
<name>A0A0P0XE32_ORYSJ</name>
<dbReference type="Gramene" id="Os08t0288000-02">
    <property type="protein sequence ID" value="Os08t0288000-02"/>
    <property type="gene ID" value="Os08g0288000"/>
</dbReference>
<dbReference type="OMA" id="GYWADDR"/>
<dbReference type="EMBL" id="AP008214">
    <property type="protein sequence ID" value="BAH94228.1"/>
    <property type="molecule type" value="Genomic_DNA"/>
</dbReference>
<feature type="non-terminal residue" evidence="1">
    <location>
        <position position="1"/>
    </location>
</feature>
<reference evidence="2" key="2">
    <citation type="journal article" date="2008" name="Nucleic Acids Res.">
        <title>The rice annotation project database (RAP-DB): 2008 update.</title>
        <authorList>
            <consortium name="The rice annotation project (RAP)"/>
        </authorList>
    </citation>
    <scope>GENOME REANNOTATION</scope>
    <source>
        <strain evidence="2">cv. Nipponbare</strain>
    </source>
</reference>
<accession>A0A0P0XE32</accession>